<dbReference type="GO" id="GO:0004386">
    <property type="term" value="F:helicase activity"/>
    <property type="evidence" value="ECO:0007669"/>
    <property type="project" value="InterPro"/>
</dbReference>
<feature type="domain" description="RZ-type" evidence="12">
    <location>
        <begin position="1902"/>
        <end position="1975"/>
    </location>
</feature>
<evidence type="ECO:0000256" key="8">
    <source>
        <dbReference type="PROSITE-ProRule" id="PRU00047"/>
    </source>
</evidence>
<dbReference type="OrthoDB" id="2423195at2759"/>
<keyword evidence="9" id="KW-0175">Coiled coil</keyword>
<keyword evidence="14" id="KW-1185">Reference proteome</keyword>
<keyword evidence="2" id="KW-0963">Cytoplasm</keyword>
<dbReference type="GO" id="GO:0005737">
    <property type="term" value="C:cytoplasm"/>
    <property type="evidence" value="ECO:0007669"/>
    <property type="project" value="UniProtKB-SubCell"/>
</dbReference>
<dbReference type="SMART" id="SM00343">
    <property type="entry name" value="ZnF_C2HC"/>
    <property type="match status" value="1"/>
</dbReference>
<comment type="caution">
    <text evidence="13">The sequence shown here is derived from an EMBL/GenBank/DDBJ whole genome shotgun (WGS) entry which is preliminary data.</text>
</comment>
<comment type="subcellular location">
    <subcellularLocation>
        <location evidence="1">Cytoplasm</location>
    </subcellularLocation>
</comment>
<evidence type="ECO:0000256" key="1">
    <source>
        <dbReference type="ARBA" id="ARBA00004496"/>
    </source>
</evidence>
<dbReference type="GO" id="GO:0003676">
    <property type="term" value="F:nucleic acid binding"/>
    <property type="evidence" value="ECO:0007669"/>
    <property type="project" value="InterPro"/>
</dbReference>
<dbReference type="Gene3D" id="3.40.50.300">
    <property type="entry name" value="P-loop containing nucleotide triphosphate hydrolases"/>
    <property type="match status" value="2"/>
</dbReference>
<organism evidence="13 14">
    <name type="scientific">Cetraspora pellucida</name>
    <dbReference type="NCBI Taxonomy" id="1433469"/>
    <lineage>
        <taxon>Eukaryota</taxon>
        <taxon>Fungi</taxon>
        <taxon>Fungi incertae sedis</taxon>
        <taxon>Mucoromycota</taxon>
        <taxon>Glomeromycotina</taxon>
        <taxon>Glomeromycetes</taxon>
        <taxon>Diversisporales</taxon>
        <taxon>Gigasporaceae</taxon>
        <taxon>Cetraspora</taxon>
    </lineage>
</organism>
<keyword evidence="5 8" id="KW-0863">Zinc-finger</keyword>
<dbReference type="PROSITE" id="PS50158">
    <property type="entry name" value="ZF_CCHC"/>
    <property type="match status" value="1"/>
</dbReference>
<reference evidence="13" key="1">
    <citation type="submission" date="2021-06" db="EMBL/GenBank/DDBJ databases">
        <authorList>
            <person name="Kallberg Y."/>
            <person name="Tangrot J."/>
            <person name="Rosling A."/>
        </authorList>
    </citation>
    <scope>NUCLEOTIDE SEQUENCE</scope>
    <source>
        <strain evidence="13">FL966</strain>
    </source>
</reference>
<dbReference type="InterPro" id="IPR041677">
    <property type="entry name" value="DNA2/NAM7_AAA_11"/>
</dbReference>
<evidence type="ECO:0000259" key="11">
    <source>
        <dbReference type="PROSITE" id="PS50158"/>
    </source>
</evidence>
<evidence type="ECO:0000256" key="10">
    <source>
        <dbReference type="SAM" id="MobiDB-lite"/>
    </source>
</evidence>
<feature type="region of interest" description="Disordered" evidence="10">
    <location>
        <begin position="1"/>
        <end position="29"/>
    </location>
</feature>
<evidence type="ECO:0000313" key="13">
    <source>
        <dbReference type="EMBL" id="CAG8469958.1"/>
    </source>
</evidence>
<dbReference type="EMBL" id="CAJVQA010000342">
    <property type="protein sequence ID" value="CAG8469958.1"/>
    <property type="molecule type" value="Genomic_DNA"/>
</dbReference>
<dbReference type="PANTHER" id="PTHR10887">
    <property type="entry name" value="DNA2/NAM7 HELICASE FAMILY"/>
    <property type="match status" value="1"/>
</dbReference>
<dbReference type="PROSITE" id="PS51981">
    <property type="entry name" value="ZF_RZ"/>
    <property type="match status" value="1"/>
</dbReference>
<dbReference type="InterPro" id="IPR057373">
    <property type="entry name" value="ZNFX1"/>
</dbReference>
<keyword evidence="6" id="KW-0862">Zinc</keyword>
<evidence type="ECO:0000256" key="2">
    <source>
        <dbReference type="ARBA" id="ARBA00022490"/>
    </source>
</evidence>
<keyword evidence="7" id="KW-0391">Immunity</keyword>
<dbReference type="CDD" id="cd06008">
    <property type="entry name" value="NF-X1-zinc-finger"/>
    <property type="match status" value="1"/>
</dbReference>
<name>A0A9N8VXN0_9GLOM</name>
<dbReference type="Pfam" id="PF00098">
    <property type="entry name" value="zf-CCHC"/>
    <property type="match status" value="1"/>
</dbReference>
<dbReference type="SMART" id="SM00438">
    <property type="entry name" value="ZnF_NFX"/>
    <property type="match status" value="3"/>
</dbReference>
<protein>
    <submittedName>
        <fullName evidence="13">22059_t:CDS:1</fullName>
    </submittedName>
</protein>
<dbReference type="InterPro" id="IPR027417">
    <property type="entry name" value="P-loop_NTPase"/>
</dbReference>
<keyword evidence="4" id="KW-0677">Repeat</keyword>
<evidence type="ECO:0000256" key="5">
    <source>
        <dbReference type="ARBA" id="ARBA00022771"/>
    </source>
</evidence>
<feature type="domain" description="CCHC-type" evidence="11">
    <location>
        <begin position="33"/>
        <end position="48"/>
    </location>
</feature>
<evidence type="ECO:0000256" key="6">
    <source>
        <dbReference type="ARBA" id="ARBA00022833"/>
    </source>
</evidence>
<dbReference type="Pfam" id="PF25396">
    <property type="entry name" value="ZNFX1"/>
    <property type="match status" value="1"/>
</dbReference>
<dbReference type="PANTHER" id="PTHR10887:SF341">
    <property type="entry name" value="NFX1-TYPE ZINC FINGER-CONTAINING PROTEIN 1"/>
    <property type="match status" value="1"/>
</dbReference>
<dbReference type="FunFam" id="3.40.50.300:FF:001660">
    <property type="entry name" value="NF-X1 finger and helicase protein, putative"/>
    <property type="match status" value="1"/>
</dbReference>
<evidence type="ECO:0000256" key="4">
    <source>
        <dbReference type="ARBA" id="ARBA00022737"/>
    </source>
</evidence>
<evidence type="ECO:0000256" key="3">
    <source>
        <dbReference type="ARBA" id="ARBA00022723"/>
    </source>
</evidence>
<sequence length="1975" mass="227289">MSQVNHERNSKRNPRGGGDNKNKRTNNRNDGSCYICGQHGHFFRDCTSEKLSKHQDIEENQLKTLSDNFSSAELSYDGSDKIVFVPKGDEHKGVWKRLIKKEFTNQHRIRYFVTSCLAAADKKVGHEVEELVSELGQAEGLKRIREVVMFDMSVDAGLSGAIASFQRVILPFMALLTRSGITECNIEKYVHPIFFAKPFMHDGVIPMLETLVQRNDISDRKTSQSLLLEDDPDAFLPTSMGQFFLIIVRLCNELMKRIKEASINDTMHKIVSRIEDAKNLWKNSLQQTIETSKDPLASNIDRELSKNGPRHDNDFSEISKISIIPTKDEVLCKREPFLPTTNMEESLHYLPKGSERLLDTQFRLLREDMMCPIRLGIVNFIEFLRLGENNAKIKKLRERGGRHKYDNSVDGTNGSDLNVYANVRFSEIKVDKRRGFSCRMEFTQPPMRRHSENKNSRLQYWNKSRKLMNGSLVCLLWPSGKNSSANANNGPQFSLYFGTVSLRDENLLAQKQLTAVVDISFIDTSIYIIALKDIMKKNSNKQTTGCFMVESTGVYFESYFHILRTLKETTPSSLPFERYLAPQEIESSSFALVDPPTYARAPGFEFDLSVLLEDKNKQLKLRVADISSHQTVVQNLQSLSRLDESQAQSLVNSLCREVALIEGPILTICFTNHALDQFLENLLKVGIQNIVRLGSRSRSEIIRDFNLEEICRNRARSKHQGWLLAQGYKELEQIEKKADQLQNNLTNKFLDWNDVSVYLKVEYPDHLRNFQYPDIPDFLLETTVEDDEEDGKWRKAKNKRNKKRSVFSQWVDGDDLNLAQIPSSNRSLEELKVDPNIWQMSSAERATLYECWKEDIKSESFEELDKIQKMYEAKKKEVEEIYDEGRRQILRNCDVIGMTTNGAAKFQTLIRSIGPRIIICEEAGELRPHCATYSLTCDSKTGINYALDKSLFERLVNGDQTMRLEKSQLHTQRRMRKEVSDLIRLTLYEKLIDDEKIVNYPDVRGAQRNVYFMDHRHPEDSGENDFAINSHSNTFEVEMVVELVKYFVRNGYNKLNQIAVLTPYLGQLIKIRDALQKSFVVVIDERDDQLITNMEESMDAENENTDSGSTTFTTATEKKLSQQVVLRTVDNFQGEEADIVIVSLVRNTRNMDRGNIGFLKSTNRSNVLLSRAKHGMFLLGNSELMEKHSEFWRKVLLILHERGQIGPGFPIVCAQHPHYRNTIYEAEQFSEVSPDGGCFEPCQQQLKCGHTCPYKCHSDDPQHIGVFCRKDCTRLHPDCGHPCRNKMCGEECGKCYWPIENIPLPCGHEYKNAKCNDNKNKERLRCHEMVLRKLPKCEHEHLMELSEKTNPDNLPLDTEGHVCKEKCHDGRSCRPCRSFCNVSCAHSRCKQVCSEPCSVCAEECEWQCEHEGACNLPCGVPCIRLPCDLRCEKLLGCGHQCFGLCGEKCPPSKYCADCTTDDNVKNQVVDLIMQETFAEVDWTLERMVVLECGHVFTAESLDNWMVMKDYYEMDNDNNWIRIKPITSKLIDSKTCPQCRAPINIYRYGRATKKNVLDVQNKKFLMKCEFQLKEQNKSIKNATAQLENKRKKILDEIKMPPKVQRKKEMNVMEKGPAFQAIPEVIPTEQYILLEKYHIPTSHEERWSNHISVLLAIYRNLMRLMSATKSPPYKLAYEAAVSRLYNSKTKIDMDDLVKNLESFNLLDYDSPARQRLKFQETLAEVGIIAPKVDVRVYLDAFFNIVNIQKVIFHEVSKIISELPKETLTATETAIQRVSYSKNWISFGEYMIETVRKHLDSIITIAQENQYRRHLVLASLELAEFEIKAERFKLRHPPTGIVTPTIQDAVKNKCTEIEKICIHICDEVLPKMNVEHFEKECKSRVDKILLEVLDLHTAALKDRPLTFEEKLEIHEAMKFELQGSGHWYQCPNGHPYTIGDCGNADQESRCPECGERIGGQGYILAVGNSRNAEFERMQ</sequence>
<dbReference type="Pfam" id="PF13087">
    <property type="entry name" value="AAA_12"/>
    <property type="match status" value="1"/>
</dbReference>
<dbReference type="GO" id="GO:0002376">
    <property type="term" value="P:immune system process"/>
    <property type="evidence" value="ECO:0007669"/>
    <property type="project" value="UniProtKB-KW"/>
</dbReference>
<evidence type="ECO:0000259" key="12">
    <source>
        <dbReference type="PROSITE" id="PS51981"/>
    </source>
</evidence>
<accession>A0A9N8VXN0</accession>
<feature type="compositionally biased region" description="Basic and acidic residues" evidence="10">
    <location>
        <begin position="1"/>
        <end position="10"/>
    </location>
</feature>
<dbReference type="SUPFAM" id="SSF57756">
    <property type="entry name" value="Retrovirus zinc finger-like domains"/>
    <property type="match status" value="1"/>
</dbReference>
<dbReference type="InterPro" id="IPR041679">
    <property type="entry name" value="DNA2/NAM7-like_C"/>
</dbReference>
<dbReference type="InterPro" id="IPR047187">
    <property type="entry name" value="SF1_C_Upf1"/>
</dbReference>
<gene>
    <name evidence="13" type="ORF">CPELLU_LOCUS1024</name>
</gene>
<proteinExistence type="predicted"/>
<dbReference type="CDD" id="cd18808">
    <property type="entry name" value="SF1_C_Upf1"/>
    <property type="match status" value="1"/>
</dbReference>
<evidence type="ECO:0000256" key="9">
    <source>
        <dbReference type="SAM" id="Coils"/>
    </source>
</evidence>
<dbReference type="Pfam" id="PF13086">
    <property type="entry name" value="AAA_11"/>
    <property type="match status" value="1"/>
</dbReference>
<dbReference type="InterPro" id="IPR036875">
    <property type="entry name" value="Znf_CCHC_sf"/>
</dbReference>
<dbReference type="InterPro" id="IPR045055">
    <property type="entry name" value="DNA2/NAM7-like"/>
</dbReference>
<dbReference type="InterPro" id="IPR046439">
    <property type="entry name" value="ZF_RZ_dom"/>
</dbReference>
<keyword evidence="3" id="KW-0479">Metal-binding</keyword>
<dbReference type="SUPFAM" id="SSF52540">
    <property type="entry name" value="P-loop containing nucleoside triphosphate hydrolases"/>
    <property type="match status" value="1"/>
</dbReference>
<evidence type="ECO:0000313" key="14">
    <source>
        <dbReference type="Proteomes" id="UP000789759"/>
    </source>
</evidence>
<dbReference type="Proteomes" id="UP000789759">
    <property type="component" value="Unassembled WGS sequence"/>
</dbReference>
<dbReference type="Pfam" id="PF20173">
    <property type="entry name" value="ZnF_RZ-type"/>
    <property type="match status" value="1"/>
</dbReference>
<dbReference type="GO" id="GO:0008270">
    <property type="term" value="F:zinc ion binding"/>
    <property type="evidence" value="ECO:0007669"/>
    <property type="project" value="UniProtKB-KW"/>
</dbReference>
<dbReference type="GO" id="GO:0031380">
    <property type="term" value="C:nuclear RNA-directed RNA polymerase complex"/>
    <property type="evidence" value="ECO:0007669"/>
    <property type="project" value="TreeGrafter"/>
</dbReference>
<dbReference type="GO" id="GO:0031048">
    <property type="term" value="P:regulatory ncRNA-mediated heterochromatin formation"/>
    <property type="evidence" value="ECO:0007669"/>
    <property type="project" value="TreeGrafter"/>
</dbReference>
<evidence type="ECO:0000256" key="7">
    <source>
        <dbReference type="ARBA" id="ARBA00022859"/>
    </source>
</evidence>
<dbReference type="InterPro" id="IPR000967">
    <property type="entry name" value="Znf_NFX1"/>
</dbReference>
<feature type="coiled-coil region" evidence="9">
    <location>
        <begin position="724"/>
        <end position="751"/>
    </location>
</feature>
<dbReference type="InterPro" id="IPR001878">
    <property type="entry name" value="Znf_CCHC"/>
</dbReference>